<protein>
    <submittedName>
        <fullName evidence="2">Uncharacterized protein</fullName>
    </submittedName>
</protein>
<feature type="transmembrane region" description="Helical" evidence="1">
    <location>
        <begin position="73"/>
        <end position="96"/>
    </location>
</feature>
<dbReference type="AlphaFoldDB" id="A0A7S2NY77"/>
<accession>A0A7S2NY77</accession>
<gene>
    <name evidence="2" type="ORF">BRAN1462_LOCUS25483</name>
</gene>
<sequence>MMEETFVWMVVVAWYTTHHVPFVSDGLTIAMSTGPLKLLFSLFFSIFKTQQIVGAVELAAKAVAAEDLLPHSAYFPVAIAPCLLCGFLGGCGGAFLPLSTGLKPIEEGRVWNVRAAFFAPCIYVAATRYFGCDLLDAKMGICLFRLLGEVFPGPRDAALAPVTAALYASTRVRSSVVVPVAKDFSLGA</sequence>
<feature type="transmembrane region" description="Helical" evidence="1">
    <location>
        <begin position="6"/>
        <end position="24"/>
    </location>
</feature>
<name>A0A7S2NY77_9DINO</name>
<feature type="transmembrane region" description="Helical" evidence="1">
    <location>
        <begin position="36"/>
        <end position="53"/>
    </location>
</feature>
<evidence type="ECO:0000313" key="2">
    <source>
        <dbReference type="EMBL" id="CAD9564998.1"/>
    </source>
</evidence>
<keyword evidence="1" id="KW-0472">Membrane</keyword>
<keyword evidence="1" id="KW-1133">Transmembrane helix</keyword>
<keyword evidence="1" id="KW-0812">Transmembrane</keyword>
<dbReference type="EMBL" id="HBGW01040334">
    <property type="protein sequence ID" value="CAD9564998.1"/>
    <property type="molecule type" value="Transcribed_RNA"/>
</dbReference>
<evidence type="ECO:0000256" key="1">
    <source>
        <dbReference type="SAM" id="Phobius"/>
    </source>
</evidence>
<proteinExistence type="predicted"/>
<reference evidence="2" key="1">
    <citation type="submission" date="2021-01" db="EMBL/GenBank/DDBJ databases">
        <authorList>
            <person name="Corre E."/>
            <person name="Pelletier E."/>
            <person name="Niang G."/>
            <person name="Scheremetjew M."/>
            <person name="Finn R."/>
            <person name="Kale V."/>
            <person name="Holt S."/>
            <person name="Cochrane G."/>
            <person name="Meng A."/>
            <person name="Brown T."/>
            <person name="Cohen L."/>
        </authorList>
    </citation>
    <scope>NUCLEOTIDE SEQUENCE</scope>
    <source>
        <strain evidence="2">RCC3387</strain>
    </source>
</reference>
<organism evidence="2">
    <name type="scientific">Zooxanthella nutricula</name>
    <dbReference type="NCBI Taxonomy" id="1333877"/>
    <lineage>
        <taxon>Eukaryota</taxon>
        <taxon>Sar</taxon>
        <taxon>Alveolata</taxon>
        <taxon>Dinophyceae</taxon>
        <taxon>Peridiniales</taxon>
        <taxon>Peridiniales incertae sedis</taxon>
        <taxon>Zooxanthella</taxon>
    </lineage>
</organism>